<dbReference type="InterPro" id="IPR003607">
    <property type="entry name" value="HD/PDEase_dom"/>
</dbReference>
<evidence type="ECO:0000259" key="1">
    <source>
        <dbReference type="Pfam" id="PF01966"/>
    </source>
</evidence>
<dbReference type="AlphaFoldDB" id="A0A1M6T6T7"/>
<dbReference type="Proteomes" id="UP000183952">
    <property type="component" value="Unassembled WGS sequence"/>
</dbReference>
<proteinExistence type="predicted"/>
<dbReference type="SUPFAM" id="SSF109604">
    <property type="entry name" value="HD-domain/PDEase-like"/>
    <property type="match status" value="1"/>
</dbReference>
<dbReference type="RefSeq" id="WP_072904606.1">
    <property type="nucleotide sequence ID" value="NZ_FRAD01000037.1"/>
</dbReference>
<keyword evidence="3" id="KW-1185">Reference proteome</keyword>
<dbReference type="STRING" id="1121331.SAMN02745248_02744"/>
<name>A0A1M6T6T7_9CLOT</name>
<protein>
    <submittedName>
        <fullName evidence="2">HDIG domain-containing protein</fullName>
    </submittedName>
</protein>
<evidence type="ECO:0000313" key="2">
    <source>
        <dbReference type="EMBL" id="SHK52762.1"/>
    </source>
</evidence>
<dbReference type="OrthoDB" id="68032at2"/>
<dbReference type="CDD" id="cd00077">
    <property type="entry name" value="HDc"/>
    <property type="match status" value="1"/>
</dbReference>
<sequence>MKFQRVIQFNMALGDIFRKLSKSDMKFIREYLDDEAILAFMCMNNMNKHHCIRVAKAVIENKDVFDIGDRIKDVVIAALLHDVGKSKCRQSIIYKVLFVLLKKQHKKGNLKWREAEKYYNHAKISKKILEDKNVNNMVLNLVENHHKDTGENDDKYLNALKYCDDKN</sequence>
<dbReference type="NCBIfam" id="TIGR00277">
    <property type="entry name" value="HDIG"/>
    <property type="match status" value="1"/>
</dbReference>
<gene>
    <name evidence="2" type="ORF">SAMN02745248_02744</name>
</gene>
<reference evidence="2 3" key="1">
    <citation type="submission" date="2016-11" db="EMBL/GenBank/DDBJ databases">
        <authorList>
            <person name="Jaros S."/>
            <person name="Januszkiewicz K."/>
            <person name="Wedrychowicz H."/>
        </authorList>
    </citation>
    <scope>NUCLEOTIDE SEQUENCE [LARGE SCALE GENOMIC DNA]</scope>
    <source>
        <strain evidence="2 3">DSM 3090</strain>
    </source>
</reference>
<dbReference type="Pfam" id="PF01966">
    <property type="entry name" value="HD"/>
    <property type="match status" value="1"/>
</dbReference>
<dbReference type="InterPro" id="IPR006674">
    <property type="entry name" value="HD_domain"/>
</dbReference>
<organism evidence="2 3">
    <name type="scientific">Hathewaya proteolytica DSM 3090</name>
    <dbReference type="NCBI Taxonomy" id="1121331"/>
    <lineage>
        <taxon>Bacteria</taxon>
        <taxon>Bacillati</taxon>
        <taxon>Bacillota</taxon>
        <taxon>Clostridia</taxon>
        <taxon>Eubacteriales</taxon>
        <taxon>Clostridiaceae</taxon>
        <taxon>Hathewaya</taxon>
    </lineage>
</organism>
<accession>A0A1M6T6T7</accession>
<dbReference type="Gene3D" id="1.10.3210.10">
    <property type="entry name" value="Hypothetical protein af1432"/>
    <property type="match status" value="1"/>
</dbReference>
<evidence type="ECO:0000313" key="3">
    <source>
        <dbReference type="Proteomes" id="UP000183952"/>
    </source>
</evidence>
<dbReference type="InterPro" id="IPR006675">
    <property type="entry name" value="HDIG_dom"/>
</dbReference>
<dbReference type="EMBL" id="FRAD01000037">
    <property type="protein sequence ID" value="SHK52762.1"/>
    <property type="molecule type" value="Genomic_DNA"/>
</dbReference>
<feature type="domain" description="HD" evidence="1">
    <location>
        <begin position="49"/>
        <end position="164"/>
    </location>
</feature>